<gene>
    <name evidence="4" type="ORF">ACFQSB_17270</name>
</gene>
<evidence type="ECO:0000256" key="2">
    <source>
        <dbReference type="ARBA" id="ARBA00000751"/>
    </source>
</evidence>
<reference evidence="5" key="1">
    <citation type="journal article" date="2019" name="Int. J. Syst. Evol. Microbiol.">
        <title>The Global Catalogue of Microorganisms (GCM) 10K type strain sequencing project: providing services to taxonomists for standard genome sequencing and annotation.</title>
        <authorList>
            <consortium name="The Broad Institute Genomics Platform"/>
            <consortium name="The Broad Institute Genome Sequencing Center for Infectious Disease"/>
            <person name="Wu L."/>
            <person name="Ma J."/>
        </authorList>
    </citation>
    <scope>NUCLEOTIDE SEQUENCE [LARGE SCALE GENOMIC DNA]</scope>
    <source>
        <strain evidence="5">CECT 7649</strain>
    </source>
</reference>
<feature type="domain" description="NADAR" evidence="3">
    <location>
        <begin position="28"/>
        <end position="186"/>
    </location>
</feature>
<proteinExistence type="predicted"/>
<comment type="catalytic activity">
    <reaction evidence="1">
        <text>5-amino-6-(5-phospho-D-ribosylamino)uracil + H2O = 5,6-diaminouracil + D-ribose 5-phosphate</text>
        <dbReference type="Rhea" id="RHEA:55020"/>
        <dbReference type="ChEBI" id="CHEBI:15377"/>
        <dbReference type="ChEBI" id="CHEBI:46252"/>
        <dbReference type="ChEBI" id="CHEBI:58453"/>
        <dbReference type="ChEBI" id="CHEBI:78346"/>
    </reaction>
</comment>
<keyword evidence="5" id="KW-1185">Reference proteome</keyword>
<dbReference type="CDD" id="cd15457">
    <property type="entry name" value="NADAR"/>
    <property type="match status" value="1"/>
</dbReference>
<evidence type="ECO:0000256" key="1">
    <source>
        <dbReference type="ARBA" id="ARBA00000022"/>
    </source>
</evidence>
<comment type="catalytic activity">
    <reaction evidence="2">
        <text>2,5-diamino-6-hydroxy-4-(5-phosphoribosylamino)-pyrimidine + H2O = 2,5,6-triamino-4-hydroxypyrimidine + D-ribose 5-phosphate</text>
        <dbReference type="Rhea" id="RHEA:23436"/>
        <dbReference type="ChEBI" id="CHEBI:15377"/>
        <dbReference type="ChEBI" id="CHEBI:58614"/>
        <dbReference type="ChEBI" id="CHEBI:78346"/>
        <dbReference type="ChEBI" id="CHEBI:137796"/>
    </reaction>
</comment>
<dbReference type="RefSeq" id="WP_380827569.1">
    <property type="nucleotide sequence ID" value="NZ_JBHTCG010000010.1"/>
</dbReference>
<dbReference type="NCBIfam" id="TIGR02464">
    <property type="entry name" value="ribofla_fusion"/>
    <property type="match status" value="1"/>
</dbReference>
<evidence type="ECO:0000313" key="4">
    <source>
        <dbReference type="EMBL" id="MFC7383971.1"/>
    </source>
</evidence>
<dbReference type="Proteomes" id="UP001596496">
    <property type="component" value="Unassembled WGS sequence"/>
</dbReference>
<accession>A0ABW2P9Y9</accession>
<dbReference type="Gene3D" id="1.10.357.40">
    <property type="entry name" value="YbiA-like"/>
    <property type="match status" value="1"/>
</dbReference>
<protein>
    <submittedName>
        <fullName evidence="4">NADAR family protein</fullName>
    </submittedName>
</protein>
<dbReference type="InterPro" id="IPR037238">
    <property type="entry name" value="YbiA-like_sf"/>
</dbReference>
<dbReference type="InterPro" id="IPR012816">
    <property type="entry name" value="NADAR"/>
</dbReference>
<organism evidence="4 5">
    <name type="scientific">Sphaerisporangium rhizosphaerae</name>
    <dbReference type="NCBI Taxonomy" id="2269375"/>
    <lineage>
        <taxon>Bacteria</taxon>
        <taxon>Bacillati</taxon>
        <taxon>Actinomycetota</taxon>
        <taxon>Actinomycetes</taxon>
        <taxon>Streptosporangiales</taxon>
        <taxon>Streptosporangiaceae</taxon>
        <taxon>Sphaerisporangium</taxon>
    </lineage>
</organism>
<dbReference type="Pfam" id="PF08719">
    <property type="entry name" value="NADAR"/>
    <property type="match status" value="1"/>
</dbReference>
<evidence type="ECO:0000313" key="5">
    <source>
        <dbReference type="Proteomes" id="UP001596496"/>
    </source>
</evidence>
<name>A0ABW2P9Y9_9ACTN</name>
<dbReference type="EMBL" id="JBHTCG010000010">
    <property type="protein sequence ID" value="MFC7383971.1"/>
    <property type="molecule type" value="Genomic_DNA"/>
</dbReference>
<dbReference type="SUPFAM" id="SSF143990">
    <property type="entry name" value="YbiA-like"/>
    <property type="match status" value="1"/>
</dbReference>
<sequence>MAEAVDVRDVAGLVEVAKRGERIKYLMFWGHRPPRSGGAGAGCLSQWWPAEFVVDGVVYRTAEHFMMAEKARLFGDEDSVAAIVAAGHPKQAKDLGRSVRGFDEGRWAAARFDLVVRGNLAKFEQHADLREFLLGTGERVLVEASPVDRVWGIGLAADDEEAENPESWHGLNLLGFALMEVRQVLRRSPPVMA</sequence>
<comment type="caution">
    <text evidence="4">The sequence shown here is derived from an EMBL/GenBank/DDBJ whole genome shotgun (WGS) entry which is preliminary data.</text>
</comment>
<evidence type="ECO:0000259" key="3">
    <source>
        <dbReference type="Pfam" id="PF08719"/>
    </source>
</evidence>